<keyword evidence="3" id="KW-1185">Reference proteome</keyword>
<feature type="coiled-coil region" evidence="1">
    <location>
        <begin position="60"/>
        <end position="87"/>
    </location>
</feature>
<keyword evidence="1" id="KW-0175">Coiled coil</keyword>
<gene>
    <name evidence="2" type="ORF">MEUPH1_LOCUS28773</name>
</gene>
<dbReference type="AlphaFoldDB" id="A0AAV0Y622"/>
<comment type="caution">
    <text evidence="2">The sequence shown here is derived from an EMBL/GenBank/DDBJ whole genome shotgun (WGS) entry which is preliminary data.</text>
</comment>
<accession>A0AAV0Y622</accession>
<evidence type="ECO:0000256" key="1">
    <source>
        <dbReference type="SAM" id="Coils"/>
    </source>
</evidence>
<sequence length="103" mass="12314">MILNKKTLLKSNPKNSVNQCVHLKWHFMQFFWNDILERFDLTSHLLLDPKIVLQTAVNALNSLLSFVQEIRNKYEEYEEKAKQMSGLKDYAPIRYRKKKWVTG</sequence>
<reference evidence="2 3" key="1">
    <citation type="submission" date="2023-01" db="EMBL/GenBank/DDBJ databases">
        <authorList>
            <person name="Whitehead M."/>
        </authorList>
    </citation>
    <scope>NUCLEOTIDE SEQUENCE [LARGE SCALE GENOMIC DNA]</scope>
</reference>
<evidence type="ECO:0000313" key="3">
    <source>
        <dbReference type="Proteomes" id="UP001160148"/>
    </source>
</evidence>
<evidence type="ECO:0000313" key="2">
    <source>
        <dbReference type="EMBL" id="CAI6375249.1"/>
    </source>
</evidence>
<proteinExistence type="predicted"/>
<dbReference type="EMBL" id="CARXXK010001295">
    <property type="protein sequence ID" value="CAI6375249.1"/>
    <property type="molecule type" value="Genomic_DNA"/>
</dbReference>
<protein>
    <submittedName>
        <fullName evidence="2">Uncharacterized protein</fullName>
    </submittedName>
</protein>
<organism evidence="2 3">
    <name type="scientific">Macrosiphum euphorbiae</name>
    <name type="common">potato aphid</name>
    <dbReference type="NCBI Taxonomy" id="13131"/>
    <lineage>
        <taxon>Eukaryota</taxon>
        <taxon>Metazoa</taxon>
        <taxon>Ecdysozoa</taxon>
        <taxon>Arthropoda</taxon>
        <taxon>Hexapoda</taxon>
        <taxon>Insecta</taxon>
        <taxon>Pterygota</taxon>
        <taxon>Neoptera</taxon>
        <taxon>Paraneoptera</taxon>
        <taxon>Hemiptera</taxon>
        <taxon>Sternorrhyncha</taxon>
        <taxon>Aphidomorpha</taxon>
        <taxon>Aphidoidea</taxon>
        <taxon>Aphididae</taxon>
        <taxon>Macrosiphini</taxon>
        <taxon>Macrosiphum</taxon>
    </lineage>
</organism>
<name>A0AAV0Y622_9HEMI</name>
<dbReference type="Proteomes" id="UP001160148">
    <property type="component" value="Unassembled WGS sequence"/>
</dbReference>